<keyword evidence="2" id="KW-1185">Reference proteome</keyword>
<organism evidence="1 2">
    <name type="scientific">Anaerorhabdus furcosa</name>
    <dbReference type="NCBI Taxonomy" id="118967"/>
    <lineage>
        <taxon>Bacteria</taxon>
        <taxon>Bacillati</taxon>
        <taxon>Bacillota</taxon>
        <taxon>Erysipelotrichia</taxon>
        <taxon>Erysipelotrichales</taxon>
        <taxon>Erysipelotrichaceae</taxon>
        <taxon>Anaerorhabdus</taxon>
    </lineage>
</organism>
<name>A0A1T4QDU4_9FIRM</name>
<reference evidence="2" key="1">
    <citation type="submission" date="2017-02" db="EMBL/GenBank/DDBJ databases">
        <authorList>
            <person name="Varghese N."/>
            <person name="Submissions S."/>
        </authorList>
    </citation>
    <scope>NUCLEOTIDE SEQUENCE [LARGE SCALE GENOMIC DNA]</scope>
    <source>
        <strain evidence="2">ATCC 25662</strain>
    </source>
</reference>
<dbReference type="Proteomes" id="UP000243297">
    <property type="component" value="Unassembled WGS sequence"/>
</dbReference>
<evidence type="ECO:0000313" key="1">
    <source>
        <dbReference type="EMBL" id="SKA01786.1"/>
    </source>
</evidence>
<dbReference type="AlphaFoldDB" id="A0A1T4QDU4"/>
<dbReference type="RefSeq" id="WP_078712803.1">
    <property type="nucleotide sequence ID" value="NZ_FUWY01000009.1"/>
</dbReference>
<dbReference type="OrthoDB" id="1649110at2"/>
<evidence type="ECO:0000313" key="2">
    <source>
        <dbReference type="Proteomes" id="UP000243297"/>
    </source>
</evidence>
<dbReference type="EMBL" id="FUWY01000009">
    <property type="protein sequence ID" value="SKA01786.1"/>
    <property type="molecule type" value="Genomic_DNA"/>
</dbReference>
<protein>
    <submittedName>
        <fullName evidence="1">Uncharacterized protein</fullName>
    </submittedName>
</protein>
<accession>A0A1T4QDU4</accession>
<dbReference type="STRING" id="118967.SAMN02745191_2422"/>
<sequence>MISYKMEDVVETTIEDGIWLDFLEQTWIFFIKDSIWVDEEIQTFKKKKLHLSYFQKGIVDGFLIDVNDVIETSDVPFCILDVTKDFLNTLKDNQNYNALFLLIDGSNKIRARKEGAMSFEVSSVIKHCLREQRMNDYDEKAFNIALTKMQKRYEPYELEEFIKTSQDF</sequence>
<proteinExistence type="predicted"/>
<gene>
    <name evidence="1" type="ORF">SAMN02745191_2422</name>
</gene>